<dbReference type="PROSITE" id="PS50883">
    <property type="entry name" value="EAL"/>
    <property type="match status" value="1"/>
</dbReference>
<dbReference type="FunFam" id="3.30.70.270:FF:000001">
    <property type="entry name" value="Diguanylate cyclase domain protein"/>
    <property type="match status" value="1"/>
</dbReference>
<dbReference type="SMART" id="SM00052">
    <property type="entry name" value="EAL"/>
    <property type="match status" value="1"/>
</dbReference>
<keyword evidence="5" id="KW-1185">Reference proteome</keyword>
<dbReference type="Gene3D" id="3.20.20.450">
    <property type="entry name" value="EAL domain"/>
    <property type="match status" value="1"/>
</dbReference>
<dbReference type="Gene3D" id="3.30.70.270">
    <property type="match status" value="1"/>
</dbReference>
<dbReference type="CDD" id="cd01948">
    <property type="entry name" value="EAL"/>
    <property type="match status" value="1"/>
</dbReference>
<dbReference type="RefSeq" id="WP_200170485.1">
    <property type="nucleotide sequence ID" value="NZ_NRSE01000002.1"/>
</dbReference>
<dbReference type="InterPro" id="IPR000160">
    <property type="entry name" value="GGDEF_dom"/>
</dbReference>
<reference evidence="4 5" key="1">
    <citation type="submission" date="2016-10" db="EMBL/GenBank/DDBJ databases">
        <authorList>
            <person name="de Groot N.N."/>
        </authorList>
    </citation>
    <scope>NUCLEOTIDE SEQUENCE [LARGE SCALE GENOMIC DNA]</scope>
    <source>
        <strain evidence="4 5">DSM 2698</strain>
    </source>
</reference>
<dbReference type="Pfam" id="PF00563">
    <property type="entry name" value="EAL"/>
    <property type="match status" value="1"/>
</dbReference>
<dbReference type="InterPro" id="IPR035919">
    <property type="entry name" value="EAL_sf"/>
</dbReference>
<dbReference type="EMBL" id="FMVW01000001">
    <property type="protein sequence ID" value="SCZ20427.1"/>
    <property type="molecule type" value="Genomic_DNA"/>
</dbReference>
<evidence type="ECO:0000313" key="4">
    <source>
        <dbReference type="EMBL" id="SCZ20427.1"/>
    </source>
</evidence>
<sequence length="528" mass="57131">MSGPSLKRTIAFVLRHKFRFVDFSIALIATLATLYVGIVIDIFANAAGDTPAEMSLERDELIAVSVVFLLGLVWAVRRMIREREEAARKARTAWEIQRLAFHDALTGLPNRRQFDAALEEAAASPPASDASHAVMMLDLNSFKRVNDVFGHAAGDEVLMQVAARLRRAVRGNDLVARLGGDEFAVLATHISGAEAATGLALRIIDALTPPIRAGGGEHAVGTAIGISLTPQDGDVPAELLRKADIALYRAKGQGHSAMRFFEEEMDQHVRERSRIEGALRRAIQTRTIAPSYQPLVDMKTGMVKGFEALARWDDPELGKIGPDRFIPVAEDSGLITALTDLLLGQACRDAATWPGKTMLSFNVSPLLLRDPNFGMKVIALLGRTGFPAERLELEITESALVRDLAAAQATLGTLRQAGVRIALDDFGTGYSSLYHLRNFKLDSIKIDRSFIHSMATDPESAAIVKALVGLGAGLGLEVTAEGVETEEQRLLLAEHGCNQAQGFFYSKALGAQEALDLFASIEAARRSA</sequence>
<dbReference type="PROSITE" id="PS50887">
    <property type="entry name" value="GGDEF"/>
    <property type="match status" value="1"/>
</dbReference>
<evidence type="ECO:0000259" key="2">
    <source>
        <dbReference type="PROSITE" id="PS50883"/>
    </source>
</evidence>
<dbReference type="PANTHER" id="PTHR44757:SF2">
    <property type="entry name" value="BIOFILM ARCHITECTURE MAINTENANCE PROTEIN MBAA"/>
    <property type="match status" value="1"/>
</dbReference>
<organism evidence="4 5">
    <name type="scientific">Afifella marina DSM 2698</name>
    <dbReference type="NCBI Taxonomy" id="1120955"/>
    <lineage>
        <taxon>Bacteria</taxon>
        <taxon>Pseudomonadati</taxon>
        <taxon>Pseudomonadota</taxon>
        <taxon>Alphaproteobacteria</taxon>
        <taxon>Hyphomicrobiales</taxon>
        <taxon>Afifellaceae</taxon>
        <taxon>Afifella</taxon>
    </lineage>
</organism>
<dbReference type="InterPro" id="IPR001633">
    <property type="entry name" value="EAL_dom"/>
</dbReference>
<keyword evidence="1" id="KW-0472">Membrane</keyword>
<name>A0A1G5M5F3_AFIMA</name>
<feature type="domain" description="EAL" evidence="2">
    <location>
        <begin position="272"/>
        <end position="522"/>
    </location>
</feature>
<dbReference type="NCBIfam" id="TIGR00254">
    <property type="entry name" value="GGDEF"/>
    <property type="match status" value="1"/>
</dbReference>
<dbReference type="Pfam" id="PF00990">
    <property type="entry name" value="GGDEF"/>
    <property type="match status" value="1"/>
</dbReference>
<proteinExistence type="predicted"/>
<feature type="domain" description="GGDEF" evidence="3">
    <location>
        <begin position="130"/>
        <end position="263"/>
    </location>
</feature>
<feature type="transmembrane region" description="Helical" evidence="1">
    <location>
        <begin position="20"/>
        <end position="40"/>
    </location>
</feature>
<dbReference type="GO" id="GO:0003824">
    <property type="term" value="F:catalytic activity"/>
    <property type="evidence" value="ECO:0007669"/>
    <property type="project" value="UniProtKB-ARBA"/>
</dbReference>
<dbReference type="InterPro" id="IPR029787">
    <property type="entry name" value="Nucleotide_cyclase"/>
</dbReference>
<dbReference type="InterPro" id="IPR052155">
    <property type="entry name" value="Biofilm_reg_signaling"/>
</dbReference>
<dbReference type="SMART" id="SM00267">
    <property type="entry name" value="GGDEF"/>
    <property type="match status" value="1"/>
</dbReference>
<evidence type="ECO:0000313" key="5">
    <source>
        <dbReference type="Proteomes" id="UP000199347"/>
    </source>
</evidence>
<evidence type="ECO:0000259" key="3">
    <source>
        <dbReference type="PROSITE" id="PS50887"/>
    </source>
</evidence>
<keyword evidence="1" id="KW-1133">Transmembrane helix</keyword>
<dbReference type="AlphaFoldDB" id="A0A1G5M5F3"/>
<evidence type="ECO:0000256" key="1">
    <source>
        <dbReference type="SAM" id="Phobius"/>
    </source>
</evidence>
<keyword evidence="1" id="KW-0812">Transmembrane</keyword>
<dbReference type="SUPFAM" id="SSF141868">
    <property type="entry name" value="EAL domain-like"/>
    <property type="match status" value="1"/>
</dbReference>
<dbReference type="SUPFAM" id="SSF55073">
    <property type="entry name" value="Nucleotide cyclase"/>
    <property type="match status" value="1"/>
</dbReference>
<dbReference type="PANTHER" id="PTHR44757">
    <property type="entry name" value="DIGUANYLATE CYCLASE DGCP"/>
    <property type="match status" value="1"/>
</dbReference>
<dbReference type="STRING" id="1120955.SAMN03080610_00140"/>
<gene>
    <name evidence="4" type="ORF">SAMN03080610_00140</name>
</gene>
<protein>
    <submittedName>
        <fullName evidence="4">Diguanylate cyclase (GGDEF) domain-containing protein</fullName>
    </submittedName>
</protein>
<dbReference type="CDD" id="cd01949">
    <property type="entry name" value="GGDEF"/>
    <property type="match status" value="1"/>
</dbReference>
<feature type="transmembrane region" description="Helical" evidence="1">
    <location>
        <begin position="60"/>
        <end position="80"/>
    </location>
</feature>
<dbReference type="Proteomes" id="UP000199347">
    <property type="component" value="Unassembled WGS sequence"/>
</dbReference>
<dbReference type="InterPro" id="IPR043128">
    <property type="entry name" value="Rev_trsase/Diguanyl_cyclase"/>
</dbReference>
<accession>A0A1G5M5F3</accession>